<organism evidence="2 3">
    <name type="scientific">Faecalicatena contorta</name>
    <dbReference type="NCBI Taxonomy" id="39482"/>
    <lineage>
        <taxon>Bacteria</taxon>
        <taxon>Bacillati</taxon>
        <taxon>Bacillota</taxon>
        <taxon>Clostridia</taxon>
        <taxon>Lachnospirales</taxon>
        <taxon>Lachnospiraceae</taxon>
        <taxon>Faecalicatena</taxon>
    </lineage>
</organism>
<reference evidence="3" key="1">
    <citation type="submission" date="2017-07" db="EMBL/GenBank/DDBJ databases">
        <authorList>
            <person name="Varghese N."/>
            <person name="Submissions S."/>
        </authorList>
    </citation>
    <scope>NUCLEOTIDE SEQUENCE [LARGE SCALE GENOMIC DNA]</scope>
    <source>
        <strain evidence="3">NLAE-zl-C134</strain>
    </source>
</reference>
<dbReference type="Gene3D" id="3.40.1360.10">
    <property type="match status" value="1"/>
</dbReference>
<accession>A0A316A1E6</accession>
<dbReference type="AlphaFoldDB" id="A0A316A1E6"/>
<evidence type="ECO:0000313" key="3">
    <source>
        <dbReference type="Proteomes" id="UP000254051"/>
    </source>
</evidence>
<sequence length="314" mass="35860">MGVYVHFTDEQKYRANNVDLADFLQRRGEKLLPSGRDKRLASDHSITVRGNEWYDHSAESGGYAIDFVRKFYGCSYPEAVTLLLGGEQGEIYRPSSQKEPEPKKPFALPPAHTDMRRVYAYLVKTRHIGREVVSFFAKQKLLYESCEKSKDGTKEYHNAVFVGLDENGIARHAHKRGIYTLGQAFKGNVDGCDPRHSFHWIGESGNLYVFEAPVDLLSFITLYPQDWQRHSYVSLCGVGGQAMVWMLEQYPQLRQVSLCLDNDAAGHKASERLNQQLEEKGYESEQLMSQGKDWNDDLTEAAQQRQSGFEMRMA</sequence>
<name>A0A316A1E6_9FIRM</name>
<dbReference type="InterPro" id="IPR034154">
    <property type="entry name" value="TOPRIM_DnaG/twinkle"/>
</dbReference>
<gene>
    <name evidence="2" type="ORF">SAMN05216529_102134</name>
</gene>
<dbReference type="Proteomes" id="UP000254051">
    <property type="component" value="Unassembled WGS sequence"/>
</dbReference>
<dbReference type="SUPFAM" id="SSF56731">
    <property type="entry name" value="DNA primase core"/>
    <property type="match status" value="1"/>
</dbReference>
<dbReference type="SUPFAM" id="SSF57783">
    <property type="entry name" value="Zinc beta-ribbon"/>
    <property type="match status" value="1"/>
</dbReference>
<dbReference type="RefSeq" id="WP_109708934.1">
    <property type="nucleotide sequence ID" value="NZ_QGDS01000002.1"/>
</dbReference>
<evidence type="ECO:0000313" key="2">
    <source>
        <dbReference type="EMBL" id="SUQ12918.1"/>
    </source>
</evidence>
<proteinExistence type="predicted"/>
<dbReference type="OrthoDB" id="9802530at2"/>
<dbReference type="InterPro" id="IPR025054">
    <property type="entry name" value="DUF3991"/>
</dbReference>
<dbReference type="Pfam" id="PF13155">
    <property type="entry name" value="Toprim_2"/>
    <property type="match status" value="1"/>
</dbReference>
<feature type="domain" description="DUF3991" evidence="1">
    <location>
        <begin position="120"/>
        <end position="202"/>
    </location>
</feature>
<dbReference type="CDD" id="cd01029">
    <property type="entry name" value="TOPRIM_primases"/>
    <property type="match status" value="1"/>
</dbReference>
<protein>
    <recommendedName>
        <fullName evidence="1">DUF3991 domain-containing protein</fullName>
    </recommendedName>
</protein>
<dbReference type="Pfam" id="PF13154">
    <property type="entry name" value="DUF3991"/>
    <property type="match status" value="1"/>
</dbReference>
<dbReference type="EMBL" id="UHJJ01000002">
    <property type="protein sequence ID" value="SUQ12918.1"/>
    <property type="molecule type" value="Genomic_DNA"/>
</dbReference>
<evidence type="ECO:0000259" key="1">
    <source>
        <dbReference type="Pfam" id="PF13154"/>
    </source>
</evidence>
<keyword evidence="3" id="KW-1185">Reference proteome</keyword>